<feature type="non-terminal residue" evidence="1">
    <location>
        <position position="134"/>
    </location>
</feature>
<dbReference type="InterPro" id="IPR011990">
    <property type="entry name" value="TPR-like_helical_dom_sf"/>
</dbReference>
<accession>A0A382W3C7</accession>
<dbReference type="PROSITE" id="PS50005">
    <property type="entry name" value="TPR"/>
    <property type="match status" value="1"/>
</dbReference>
<dbReference type="Gene3D" id="1.25.40.10">
    <property type="entry name" value="Tetratricopeptide repeat domain"/>
    <property type="match status" value="1"/>
</dbReference>
<reference evidence="1" key="1">
    <citation type="submission" date="2018-05" db="EMBL/GenBank/DDBJ databases">
        <authorList>
            <person name="Lanie J.A."/>
            <person name="Ng W.-L."/>
            <person name="Kazmierczak K.M."/>
            <person name="Andrzejewski T.M."/>
            <person name="Davidsen T.M."/>
            <person name="Wayne K.J."/>
            <person name="Tettelin H."/>
            <person name="Glass J.I."/>
            <person name="Rusch D."/>
            <person name="Podicherti R."/>
            <person name="Tsui H.-C.T."/>
            <person name="Winkler M.E."/>
        </authorList>
    </citation>
    <scope>NUCLEOTIDE SEQUENCE</scope>
</reference>
<proteinExistence type="predicted"/>
<organism evidence="1">
    <name type="scientific">marine metagenome</name>
    <dbReference type="NCBI Taxonomy" id="408172"/>
    <lineage>
        <taxon>unclassified sequences</taxon>
        <taxon>metagenomes</taxon>
        <taxon>ecological metagenomes</taxon>
    </lineage>
</organism>
<dbReference type="InterPro" id="IPR019734">
    <property type="entry name" value="TPR_rpt"/>
</dbReference>
<gene>
    <name evidence="1" type="ORF">METZ01_LOCUS406103</name>
</gene>
<protein>
    <submittedName>
        <fullName evidence="1">Uncharacterized protein</fullName>
    </submittedName>
</protein>
<sequence length="134" mass="14719">MPFNRIFSLFFFPALTVAWSCNAHGQNAQEPEAVAEIALETAGAIEKYQAILQERQAFVDANPNKPEAYLDLSRAYKTVGRYADAEEQARRAVEIDESGEANAMVGELLYLQGKYSDAETQLKQAAGSIFALPA</sequence>
<evidence type="ECO:0000313" key="1">
    <source>
        <dbReference type="EMBL" id="SVD53249.1"/>
    </source>
</evidence>
<name>A0A382W3C7_9ZZZZ</name>
<dbReference type="EMBL" id="UINC01156685">
    <property type="protein sequence ID" value="SVD53249.1"/>
    <property type="molecule type" value="Genomic_DNA"/>
</dbReference>
<dbReference type="Pfam" id="PF13181">
    <property type="entry name" value="TPR_8"/>
    <property type="match status" value="1"/>
</dbReference>
<dbReference type="SUPFAM" id="SSF48452">
    <property type="entry name" value="TPR-like"/>
    <property type="match status" value="1"/>
</dbReference>
<dbReference type="AlphaFoldDB" id="A0A382W3C7"/>